<protein>
    <submittedName>
        <fullName evidence="3">Putative galectin</fullName>
    </submittedName>
</protein>
<organism evidence="2 3">
    <name type="scientific">Schistosoma mansoni</name>
    <name type="common">Blood fluke</name>
    <dbReference type="NCBI Taxonomy" id="6183"/>
    <lineage>
        <taxon>Eukaryota</taxon>
        <taxon>Metazoa</taxon>
        <taxon>Spiralia</taxon>
        <taxon>Lophotrochozoa</taxon>
        <taxon>Platyhelminthes</taxon>
        <taxon>Trematoda</taxon>
        <taxon>Digenea</taxon>
        <taxon>Strigeidida</taxon>
        <taxon>Schistosomatoidea</taxon>
        <taxon>Schistosomatidae</taxon>
        <taxon>Schistosoma</taxon>
    </lineage>
</organism>
<dbReference type="GeneID" id="8344168"/>
<keyword evidence="2" id="KW-1185">Reference proteome</keyword>
<feature type="region of interest" description="Disordered" evidence="1">
    <location>
        <begin position="14"/>
        <end position="39"/>
    </location>
</feature>
<name>G4VGM1_SCHMA</name>
<evidence type="ECO:0000313" key="3">
    <source>
        <dbReference type="WBParaSite" id="Smp_132340.1"/>
    </source>
</evidence>
<reference evidence="3" key="2">
    <citation type="submission" date="2018-12" db="UniProtKB">
        <authorList>
            <consortium name="WormBaseParasite"/>
        </authorList>
    </citation>
    <scope>IDENTIFICATION</scope>
    <source>
        <strain evidence="3">Puerto Rican</strain>
    </source>
</reference>
<sequence length="39" mass="4439">MQIGQFDNEVKELEQFSHDKPWSDSEATENLTLTASVNV</sequence>
<feature type="compositionally biased region" description="Polar residues" evidence="1">
    <location>
        <begin position="28"/>
        <end position="39"/>
    </location>
</feature>
<accession>G4VGM1</accession>
<dbReference type="WBParaSite" id="Smp_132340.1">
    <property type="protein sequence ID" value="Smp_132340.1"/>
    <property type="gene ID" value="Smp_132340"/>
</dbReference>
<feature type="compositionally biased region" description="Basic and acidic residues" evidence="1">
    <location>
        <begin position="14"/>
        <end position="23"/>
    </location>
</feature>
<proteinExistence type="predicted"/>
<dbReference type="InParanoid" id="G4VGM1"/>
<dbReference type="RefSeq" id="XP_018650758.1">
    <property type="nucleotide sequence ID" value="XM_018798916.1"/>
</dbReference>
<dbReference type="CTD" id="8344168"/>
<evidence type="ECO:0000256" key="1">
    <source>
        <dbReference type="SAM" id="MobiDB-lite"/>
    </source>
</evidence>
<evidence type="ECO:0000313" key="2">
    <source>
        <dbReference type="Proteomes" id="UP000008854"/>
    </source>
</evidence>
<dbReference type="AlphaFoldDB" id="G4VGM1"/>
<dbReference type="HOGENOM" id="CLU_3320575_0_0_1"/>
<dbReference type="KEGG" id="smm:Smp_132340"/>
<dbReference type="Proteomes" id="UP000008854">
    <property type="component" value="Unassembled WGS sequence"/>
</dbReference>
<reference evidence="2" key="1">
    <citation type="journal article" date="2012" name="PLoS Negl. Trop. Dis.">
        <title>A systematically improved high quality genome and transcriptome of the human blood fluke Schistosoma mansoni.</title>
        <authorList>
            <person name="Protasio A.V."/>
            <person name="Tsai I.J."/>
            <person name="Babbage A."/>
            <person name="Nichol S."/>
            <person name="Hunt M."/>
            <person name="Aslett M.A."/>
            <person name="De Silva N."/>
            <person name="Velarde G.S."/>
            <person name="Anderson T.J."/>
            <person name="Clark R.C."/>
            <person name="Davidson C."/>
            <person name="Dillon G.P."/>
            <person name="Holroyd N.E."/>
            <person name="LoVerde P.T."/>
            <person name="Lloyd C."/>
            <person name="McQuillan J."/>
            <person name="Oliveira G."/>
            <person name="Otto T.D."/>
            <person name="Parker-Manuel S.J."/>
            <person name="Quail M.A."/>
            <person name="Wilson R.A."/>
            <person name="Zerlotini A."/>
            <person name="Dunne D.W."/>
            <person name="Berriman M."/>
        </authorList>
    </citation>
    <scope>NUCLEOTIDE SEQUENCE [LARGE SCALE GENOMIC DNA]</scope>
    <source>
        <strain evidence="2">Puerto Rican</strain>
    </source>
</reference>